<dbReference type="InParanoid" id="A0A409YBD3"/>
<gene>
    <name evidence="1" type="ORF">CVT26_009738</name>
</gene>
<keyword evidence="2" id="KW-1185">Reference proteome</keyword>
<protein>
    <submittedName>
        <fullName evidence="1">Uncharacterized protein</fullName>
    </submittedName>
</protein>
<dbReference type="Proteomes" id="UP000284706">
    <property type="component" value="Unassembled WGS sequence"/>
</dbReference>
<dbReference type="EMBL" id="NHYE01001014">
    <property type="protein sequence ID" value="PPR00312.1"/>
    <property type="molecule type" value="Genomic_DNA"/>
</dbReference>
<comment type="caution">
    <text evidence="1">The sequence shown here is derived from an EMBL/GenBank/DDBJ whole genome shotgun (WGS) entry which is preliminary data.</text>
</comment>
<accession>A0A409YBD3</accession>
<reference evidence="1 2" key="1">
    <citation type="journal article" date="2018" name="Evol. Lett.">
        <title>Horizontal gene cluster transfer increased hallucinogenic mushroom diversity.</title>
        <authorList>
            <person name="Reynolds H.T."/>
            <person name="Vijayakumar V."/>
            <person name="Gluck-Thaler E."/>
            <person name="Korotkin H.B."/>
            <person name="Matheny P.B."/>
            <person name="Slot J.C."/>
        </authorList>
    </citation>
    <scope>NUCLEOTIDE SEQUENCE [LARGE SCALE GENOMIC DNA]</scope>
    <source>
        <strain evidence="1 2">SRW20</strain>
    </source>
</reference>
<dbReference type="AlphaFoldDB" id="A0A409YBD3"/>
<proteinExistence type="predicted"/>
<sequence length="113" mass="13249">MEDIDRGIEMRKTGTRMVDRSARANPDQATDGLPSLTDDVHLFSDSYPARTIQPENLGGYHDYDALYWSQTWYLDDEVVFVARLSWESWQWLVERVSPGFWYVYVLYSPSIEC</sequence>
<evidence type="ECO:0000313" key="1">
    <source>
        <dbReference type="EMBL" id="PPR00312.1"/>
    </source>
</evidence>
<name>A0A409YBD3_9AGAR</name>
<organism evidence="1 2">
    <name type="scientific">Gymnopilus dilepis</name>
    <dbReference type="NCBI Taxonomy" id="231916"/>
    <lineage>
        <taxon>Eukaryota</taxon>
        <taxon>Fungi</taxon>
        <taxon>Dikarya</taxon>
        <taxon>Basidiomycota</taxon>
        <taxon>Agaricomycotina</taxon>
        <taxon>Agaricomycetes</taxon>
        <taxon>Agaricomycetidae</taxon>
        <taxon>Agaricales</taxon>
        <taxon>Agaricineae</taxon>
        <taxon>Hymenogastraceae</taxon>
        <taxon>Gymnopilus</taxon>
    </lineage>
</organism>
<evidence type="ECO:0000313" key="2">
    <source>
        <dbReference type="Proteomes" id="UP000284706"/>
    </source>
</evidence>